<evidence type="ECO:0000313" key="3">
    <source>
        <dbReference type="Proteomes" id="UP000228945"/>
    </source>
</evidence>
<dbReference type="AlphaFoldDB" id="A0A2D2B274"/>
<reference evidence="2 3" key="1">
    <citation type="submission" date="2017-10" db="EMBL/GenBank/DDBJ databases">
        <title>Genome sequence of Caulobacter mirabilis FWC38.</title>
        <authorList>
            <person name="Fiebig A."/>
            <person name="Crosson S."/>
        </authorList>
    </citation>
    <scope>NUCLEOTIDE SEQUENCE [LARGE SCALE GENOMIC DNA]</scope>
    <source>
        <strain evidence="2 3">FWC 38</strain>
    </source>
</reference>
<evidence type="ECO:0008006" key="4">
    <source>
        <dbReference type="Google" id="ProtNLM"/>
    </source>
</evidence>
<accession>A0A2D2B274</accession>
<evidence type="ECO:0000256" key="1">
    <source>
        <dbReference type="SAM" id="Phobius"/>
    </source>
</evidence>
<keyword evidence="1" id="KW-0472">Membrane</keyword>
<dbReference type="KEGG" id="cmb:CSW64_19100"/>
<organism evidence="2 3">
    <name type="scientific">Caulobacter mirabilis</name>
    <dbReference type="NCBI Taxonomy" id="69666"/>
    <lineage>
        <taxon>Bacteria</taxon>
        <taxon>Pseudomonadati</taxon>
        <taxon>Pseudomonadota</taxon>
        <taxon>Alphaproteobacteria</taxon>
        <taxon>Caulobacterales</taxon>
        <taxon>Caulobacteraceae</taxon>
        <taxon>Caulobacter</taxon>
    </lineage>
</organism>
<proteinExistence type="predicted"/>
<feature type="transmembrane region" description="Helical" evidence="1">
    <location>
        <begin position="303"/>
        <end position="321"/>
    </location>
</feature>
<evidence type="ECO:0000313" key="2">
    <source>
        <dbReference type="EMBL" id="ATQ44344.1"/>
    </source>
</evidence>
<name>A0A2D2B274_9CAUL</name>
<feature type="transmembrane region" description="Helical" evidence="1">
    <location>
        <begin position="256"/>
        <end position="274"/>
    </location>
</feature>
<protein>
    <recommendedName>
        <fullName evidence="4">Glycosyltransferase RgtA/B/C/D-like domain-containing protein</fullName>
    </recommendedName>
</protein>
<feature type="transmembrane region" description="Helical" evidence="1">
    <location>
        <begin position="169"/>
        <end position="194"/>
    </location>
</feature>
<keyword evidence="1" id="KW-1133">Transmembrane helix</keyword>
<feature type="transmembrane region" description="Helical" evidence="1">
    <location>
        <begin position="333"/>
        <end position="355"/>
    </location>
</feature>
<feature type="transmembrane region" description="Helical" evidence="1">
    <location>
        <begin position="214"/>
        <end position="235"/>
    </location>
</feature>
<feature type="transmembrane region" description="Helical" evidence="1">
    <location>
        <begin position="12"/>
        <end position="33"/>
    </location>
</feature>
<dbReference type="OrthoDB" id="9786218at2"/>
<feature type="transmembrane region" description="Helical" evidence="1">
    <location>
        <begin position="86"/>
        <end position="106"/>
    </location>
</feature>
<keyword evidence="1" id="KW-0812">Transmembrane</keyword>
<dbReference type="EMBL" id="CP024201">
    <property type="protein sequence ID" value="ATQ44344.1"/>
    <property type="molecule type" value="Genomic_DNA"/>
</dbReference>
<dbReference type="Proteomes" id="UP000228945">
    <property type="component" value="Chromosome"/>
</dbReference>
<dbReference type="RefSeq" id="WP_099623592.1">
    <property type="nucleotide sequence ID" value="NZ_CP024201.1"/>
</dbReference>
<gene>
    <name evidence="2" type="ORF">CSW64_19100</name>
</gene>
<feature type="transmembrane region" description="Helical" evidence="1">
    <location>
        <begin position="280"/>
        <end position="296"/>
    </location>
</feature>
<feature type="transmembrane region" description="Helical" evidence="1">
    <location>
        <begin position="113"/>
        <end position="135"/>
    </location>
</feature>
<keyword evidence="3" id="KW-1185">Reference proteome</keyword>
<sequence length="476" mass="51316">MNRPTLTAPSGLVAPLIAAVLVYAFLLASPQIFNDPDTWWHLATGDWILAHGRVPKTDPFSHTMAGAPWHAHEWLSDLIMALAHRAAGWSGVAVLVAGAVGLAAWLMGRRLALSLGGLSLVVTLTLALACLAPSLLARPHVLILPVLVAWTSELLAARDAGRAPRLPFVLLMALWANMHGGYVLGLALIGPFALEALLAAAPGERMKVVWRWGPFGVLALAAAMATPHGPPGILFPFQLMGMESLPFIDEWLPTDFSRISPFEIALLVVLFVGFSRGVRVPWLRLALLLFLLHMALQHGRHQFVLAIVAPLVLAPFFATALDNRPGAAAQGKATLVWALIGAALLLAATAARLAWPASRTDSGNAPITALASVPAEVARRPVFNDYNFGGFLVFKGVKPYIDGRADMYGDAFLRRYARLAKADARAVDEDFARHGVVWTILEPADPVNALLAQRPAWKRLYGDDVAVVYVRRDVLP</sequence>